<dbReference type="AlphaFoldDB" id="A0A538SWF4"/>
<feature type="domain" description="Glycosyltransferase 2-like" evidence="1">
    <location>
        <begin position="25"/>
        <end position="192"/>
    </location>
</feature>
<gene>
    <name evidence="2" type="ORF">E6K72_06020</name>
</gene>
<dbReference type="InterPro" id="IPR029044">
    <property type="entry name" value="Nucleotide-diphossugar_trans"/>
</dbReference>
<dbReference type="InterPro" id="IPR001173">
    <property type="entry name" value="Glyco_trans_2-like"/>
</dbReference>
<accession>A0A538SWF4</accession>
<protein>
    <submittedName>
        <fullName evidence="2">Glycosyltransferase</fullName>
    </submittedName>
</protein>
<evidence type="ECO:0000313" key="2">
    <source>
        <dbReference type="EMBL" id="TMQ55716.1"/>
    </source>
</evidence>
<dbReference type="PANTHER" id="PTHR48090:SF7">
    <property type="entry name" value="RFBJ PROTEIN"/>
    <property type="match status" value="1"/>
</dbReference>
<dbReference type="SUPFAM" id="SSF53448">
    <property type="entry name" value="Nucleotide-diphospho-sugar transferases"/>
    <property type="match status" value="1"/>
</dbReference>
<proteinExistence type="predicted"/>
<dbReference type="Gene3D" id="3.90.550.10">
    <property type="entry name" value="Spore Coat Polysaccharide Biosynthesis Protein SpsA, Chain A"/>
    <property type="match status" value="1"/>
</dbReference>
<dbReference type="Proteomes" id="UP000317716">
    <property type="component" value="Unassembled WGS sequence"/>
</dbReference>
<dbReference type="GO" id="GO:0016740">
    <property type="term" value="F:transferase activity"/>
    <property type="evidence" value="ECO:0007669"/>
    <property type="project" value="UniProtKB-KW"/>
</dbReference>
<name>A0A538SWF4_UNCEI</name>
<dbReference type="EMBL" id="VBOS01000201">
    <property type="protein sequence ID" value="TMQ55716.1"/>
    <property type="molecule type" value="Genomic_DNA"/>
</dbReference>
<comment type="caution">
    <text evidence="2">The sequence shown here is derived from an EMBL/GenBank/DDBJ whole genome shotgun (WGS) entry which is preliminary data.</text>
</comment>
<dbReference type="PANTHER" id="PTHR48090">
    <property type="entry name" value="UNDECAPRENYL-PHOSPHATE 4-DEOXY-4-FORMAMIDO-L-ARABINOSE TRANSFERASE-RELATED"/>
    <property type="match status" value="1"/>
</dbReference>
<dbReference type="InterPro" id="IPR050256">
    <property type="entry name" value="Glycosyltransferase_2"/>
</dbReference>
<evidence type="ECO:0000259" key="1">
    <source>
        <dbReference type="Pfam" id="PF00535"/>
    </source>
</evidence>
<evidence type="ECO:0000313" key="3">
    <source>
        <dbReference type="Proteomes" id="UP000317716"/>
    </source>
</evidence>
<organism evidence="2 3">
    <name type="scientific">Eiseniibacteriota bacterium</name>
    <dbReference type="NCBI Taxonomy" id="2212470"/>
    <lineage>
        <taxon>Bacteria</taxon>
        <taxon>Candidatus Eiseniibacteriota</taxon>
    </lineage>
</organism>
<sequence>MIARVPAAATRPHGPGAPVKTLWSVLPAYNEERSLPPLLERHLALESALRGRGAGLHVLVVDDGSRDGTAAAAAAFQGRLALGVIPHGVIRGLGAALRTGLQAALARAADGDVIGTMDADDTHDPALFVAMWDRLAAERADVVIASRYAPGGGEIGLTPLRSLLSRGASLLLSLAAPVRGARDYTCGFRLYRVATLRRAAAAWGEGLIEEPGFTCMAELLLKLGRGGAAVAETPLVLRYDRKEGASKMKMTRTIARYFSLVRRLRARPLPDLRNEPGAPAA</sequence>
<reference evidence="2 3" key="1">
    <citation type="journal article" date="2019" name="Nat. Microbiol.">
        <title>Mediterranean grassland soil C-N compound turnover is dependent on rainfall and depth, and is mediated by genomically divergent microorganisms.</title>
        <authorList>
            <person name="Diamond S."/>
            <person name="Andeer P.F."/>
            <person name="Li Z."/>
            <person name="Crits-Christoph A."/>
            <person name="Burstein D."/>
            <person name="Anantharaman K."/>
            <person name="Lane K.R."/>
            <person name="Thomas B.C."/>
            <person name="Pan C."/>
            <person name="Northen T.R."/>
            <person name="Banfield J.F."/>
        </authorList>
    </citation>
    <scope>NUCLEOTIDE SEQUENCE [LARGE SCALE GENOMIC DNA]</scope>
    <source>
        <strain evidence="2">WS_2</strain>
    </source>
</reference>
<keyword evidence="2" id="KW-0808">Transferase</keyword>
<dbReference type="Pfam" id="PF00535">
    <property type="entry name" value="Glycos_transf_2"/>
    <property type="match status" value="1"/>
</dbReference>